<feature type="transmembrane region" description="Helical" evidence="1">
    <location>
        <begin position="56"/>
        <end position="75"/>
    </location>
</feature>
<dbReference type="RefSeq" id="WP_099413508.1">
    <property type="nucleotide sequence ID" value="NZ_PDYH01000034.1"/>
</dbReference>
<keyword evidence="1" id="KW-0812">Transmembrane</keyword>
<feature type="transmembrane region" description="Helical" evidence="1">
    <location>
        <begin position="6"/>
        <end position="27"/>
    </location>
</feature>
<dbReference type="Proteomes" id="UP000224317">
    <property type="component" value="Unassembled WGS sequence"/>
</dbReference>
<evidence type="ECO:0000313" key="3">
    <source>
        <dbReference type="Proteomes" id="UP000224317"/>
    </source>
</evidence>
<evidence type="ECO:0000313" key="2">
    <source>
        <dbReference type="EMBL" id="PHU39797.1"/>
    </source>
</evidence>
<comment type="caution">
    <text evidence="2">The sequence shown here is derived from an EMBL/GenBank/DDBJ whole genome shotgun (WGS) entry which is preliminary data.</text>
</comment>
<keyword evidence="1" id="KW-1133">Transmembrane helix</keyword>
<gene>
    <name evidence="2" type="ORF">CSX00_09280</name>
</gene>
<keyword evidence="1" id="KW-0472">Membrane</keyword>
<evidence type="ECO:0000256" key="1">
    <source>
        <dbReference type="SAM" id="Phobius"/>
    </source>
</evidence>
<protein>
    <submittedName>
        <fullName evidence="2">Uncharacterized protein</fullName>
    </submittedName>
</protein>
<sequence length="157" mass="18327">MRRIFIIQSIRYGMILFAILFYTYLAIKRHGDILGNRPLGDVGEHFFKIHKRGANMVCHIFMLVTLILFSVSYYIPMALDLPSVIKNDFISDNGEVVRWDFSQPNTSKLRHISIKDENGNITELRLVGKEMHPGDYIYVEYWEHSKIGHVVKRIGKK</sequence>
<dbReference type="EMBL" id="PDYH01000034">
    <property type="protein sequence ID" value="PHU39797.1"/>
    <property type="molecule type" value="Genomic_DNA"/>
</dbReference>
<reference evidence="2" key="1">
    <citation type="submission" date="2017-10" db="EMBL/GenBank/DDBJ databases">
        <title>Resolving the taxonomy of Roseburia spp., Eubacterium rectale and Agathobacter spp. through phylogenomic analysis.</title>
        <authorList>
            <person name="Sheridan P.O."/>
            <person name="Walker A.W."/>
            <person name="Duncan S.H."/>
            <person name="Scott K.P."/>
            <person name="Toole P.W.O."/>
            <person name="Luis P."/>
            <person name="Flint H.J."/>
        </authorList>
    </citation>
    <scope>NUCLEOTIDE SEQUENCE [LARGE SCALE GENOMIC DNA]</scope>
    <source>
        <strain evidence="2">JK10</strain>
    </source>
</reference>
<name>A0A2G3E991_9FIRM</name>
<accession>A0A2G3E991</accession>
<keyword evidence="3" id="KW-1185">Reference proteome</keyword>
<organism evidence="2 3">
    <name type="scientific">Pseudobutyrivibrio ruminis</name>
    <dbReference type="NCBI Taxonomy" id="46206"/>
    <lineage>
        <taxon>Bacteria</taxon>
        <taxon>Bacillati</taxon>
        <taxon>Bacillota</taxon>
        <taxon>Clostridia</taxon>
        <taxon>Lachnospirales</taxon>
        <taxon>Lachnospiraceae</taxon>
        <taxon>Pseudobutyrivibrio</taxon>
    </lineage>
</organism>
<dbReference type="AlphaFoldDB" id="A0A2G3E991"/>
<proteinExistence type="predicted"/>